<evidence type="ECO:0000256" key="5">
    <source>
        <dbReference type="ARBA" id="ARBA00022737"/>
    </source>
</evidence>
<feature type="transmembrane region" description="Helical" evidence="9">
    <location>
        <begin position="88"/>
        <end position="109"/>
    </location>
</feature>
<evidence type="ECO:0000256" key="7">
    <source>
        <dbReference type="ARBA" id="ARBA00023136"/>
    </source>
</evidence>
<dbReference type="FunFam" id="1.20.1280.290:FF:000070">
    <property type="entry name" value="Predicted protein"/>
    <property type="match status" value="1"/>
</dbReference>
<protein>
    <recommendedName>
        <fullName evidence="12">Cystinosin</fullName>
    </recommendedName>
</protein>
<dbReference type="PANTHER" id="PTHR13131">
    <property type="entry name" value="CYSTINOSIN"/>
    <property type="match status" value="1"/>
</dbReference>
<reference evidence="10 11" key="1">
    <citation type="journal article" date="2023" name="Sci. Data">
        <title>Genome assembly of the Korean intertidal mud-creeper Batillaria attramentaria.</title>
        <authorList>
            <person name="Patra A.K."/>
            <person name="Ho P.T."/>
            <person name="Jun S."/>
            <person name="Lee S.J."/>
            <person name="Kim Y."/>
            <person name="Won Y.J."/>
        </authorList>
    </citation>
    <scope>NUCLEOTIDE SEQUENCE [LARGE SCALE GENOMIC DNA]</scope>
    <source>
        <strain evidence="10">Wonlab-2016</strain>
    </source>
</reference>
<evidence type="ECO:0000256" key="1">
    <source>
        <dbReference type="ARBA" id="ARBA00004127"/>
    </source>
</evidence>
<feature type="transmembrane region" description="Helical" evidence="9">
    <location>
        <begin position="169"/>
        <end position="192"/>
    </location>
</feature>
<dbReference type="Proteomes" id="UP001519460">
    <property type="component" value="Unassembled WGS sequence"/>
</dbReference>
<organism evidence="10 11">
    <name type="scientific">Batillaria attramentaria</name>
    <dbReference type="NCBI Taxonomy" id="370345"/>
    <lineage>
        <taxon>Eukaryota</taxon>
        <taxon>Metazoa</taxon>
        <taxon>Spiralia</taxon>
        <taxon>Lophotrochozoa</taxon>
        <taxon>Mollusca</taxon>
        <taxon>Gastropoda</taxon>
        <taxon>Caenogastropoda</taxon>
        <taxon>Sorbeoconcha</taxon>
        <taxon>Cerithioidea</taxon>
        <taxon>Batillariidae</taxon>
        <taxon>Batillaria</taxon>
    </lineage>
</organism>
<dbReference type="PANTHER" id="PTHR13131:SF5">
    <property type="entry name" value="CYSTINOSIN"/>
    <property type="match status" value="1"/>
</dbReference>
<dbReference type="EMBL" id="JACVVK020000027">
    <property type="protein sequence ID" value="KAK7502190.1"/>
    <property type="molecule type" value="Genomic_DNA"/>
</dbReference>
<gene>
    <name evidence="10" type="ORF">BaRGS_00006554</name>
</gene>
<evidence type="ECO:0000256" key="4">
    <source>
        <dbReference type="ARBA" id="ARBA00022692"/>
    </source>
</evidence>
<comment type="caution">
    <text evidence="10">The sequence shown here is derived from an EMBL/GenBank/DDBJ whole genome shotgun (WGS) entry which is preliminary data.</text>
</comment>
<evidence type="ECO:0000313" key="11">
    <source>
        <dbReference type="Proteomes" id="UP001519460"/>
    </source>
</evidence>
<dbReference type="InterPro" id="IPR006603">
    <property type="entry name" value="PQ-loop_rpt"/>
</dbReference>
<dbReference type="Gene3D" id="1.20.1280.290">
    <property type="match status" value="1"/>
</dbReference>
<evidence type="ECO:0000256" key="8">
    <source>
        <dbReference type="ARBA" id="ARBA00048473"/>
    </source>
</evidence>
<feature type="transmembrane region" description="Helical" evidence="9">
    <location>
        <begin position="129"/>
        <end position="149"/>
    </location>
</feature>
<comment type="catalytic activity">
    <reaction evidence="8">
        <text>L-cystine(out) + H(+)(out) = L-cystine(in) + H(+)(in)</text>
        <dbReference type="Rhea" id="RHEA:66172"/>
        <dbReference type="ChEBI" id="CHEBI:15378"/>
        <dbReference type="ChEBI" id="CHEBI:35491"/>
    </reaction>
    <physiologicalReaction direction="left-to-right" evidence="8">
        <dbReference type="Rhea" id="RHEA:66173"/>
    </physiologicalReaction>
</comment>
<name>A0ABD0LRJ4_9CAEN</name>
<evidence type="ECO:0000256" key="2">
    <source>
        <dbReference type="ARBA" id="ARBA00006855"/>
    </source>
</evidence>
<keyword evidence="5" id="KW-0677">Repeat</keyword>
<keyword evidence="4 9" id="KW-0812">Transmembrane</keyword>
<proteinExistence type="inferred from homology"/>
<dbReference type="GO" id="GO:0012505">
    <property type="term" value="C:endomembrane system"/>
    <property type="evidence" value="ECO:0007669"/>
    <property type="project" value="UniProtKB-SubCell"/>
</dbReference>
<feature type="transmembrane region" description="Helical" evidence="9">
    <location>
        <begin position="228"/>
        <end position="248"/>
    </location>
</feature>
<feature type="transmembrane region" description="Helical" evidence="9">
    <location>
        <begin position="290"/>
        <end position="311"/>
    </location>
</feature>
<dbReference type="InterPro" id="IPR005282">
    <property type="entry name" value="LC_transporter"/>
</dbReference>
<comment type="subcellular location">
    <subcellularLocation>
        <location evidence="1">Endomembrane system</location>
        <topology evidence="1">Multi-pass membrane protein</topology>
    </subcellularLocation>
</comment>
<sequence length="342" mass="38461">MHPSMCLSTLCCSGDLNASADLTFSYSNDGDLIRPLPNLTLYPGNNSLPVSIVGENAGHVTLGVNSSSTEFDRLEDTFVRIDVVHSSALVVINAIIGWLYFAAWSVSFYPQVYVNFKRKSVDGLNFDFLLYNITGFLAYAFFNVGMYWVSEVKEEYHSNHPRGINPVQLNDVIFTLHAVLVTSVTIGQCFIYDRGSQRLSKVGIILTSGAWLFAAIALVVTLTHKITWLTYLYYFSYIKLGVTLIKYIPQAYQNYQRKSTRGWSIGNVLLDCTGGSLNDWMSIFGDPTKFGLGFFSILFDVLFIVQHYVLYRGHDDYDVLKDTQEVDVDVVVNDPTQSVERV</sequence>
<evidence type="ECO:0000256" key="9">
    <source>
        <dbReference type="SAM" id="Phobius"/>
    </source>
</evidence>
<keyword evidence="11" id="KW-1185">Reference proteome</keyword>
<dbReference type="AlphaFoldDB" id="A0ABD0LRJ4"/>
<evidence type="ECO:0000256" key="3">
    <source>
        <dbReference type="ARBA" id="ARBA00022448"/>
    </source>
</evidence>
<keyword evidence="7 9" id="KW-0472">Membrane</keyword>
<keyword evidence="3" id="KW-0813">Transport</keyword>
<accession>A0ABD0LRJ4</accession>
<keyword evidence="6 9" id="KW-1133">Transmembrane helix</keyword>
<dbReference type="GO" id="GO:0015179">
    <property type="term" value="F:L-amino acid transmembrane transporter activity"/>
    <property type="evidence" value="ECO:0007669"/>
    <property type="project" value="UniProtKB-ARBA"/>
</dbReference>
<dbReference type="Pfam" id="PF04193">
    <property type="entry name" value="PQ-loop"/>
    <property type="match status" value="2"/>
</dbReference>
<dbReference type="GO" id="GO:0015811">
    <property type="term" value="P:L-cystine transport"/>
    <property type="evidence" value="ECO:0007669"/>
    <property type="project" value="UniProtKB-ARBA"/>
</dbReference>
<evidence type="ECO:0008006" key="12">
    <source>
        <dbReference type="Google" id="ProtNLM"/>
    </source>
</evidence>
<feature type="transmembrane region" description="Helical" evidence="9">
    <location>
        <begin position="204"/>
        <end position="222"/>
    </location>
</feature>
<evidence type="ECO:0000256" key="6">
    <source>
        <dbReference type="ARBA" id="ARBA00022989"/>
    </source>
</evidence>
<comment type="similarity">
    <text evidence="2">Belongs to the cystinosin family.</text>
</comment>
<dbReference type="NCBIfam" id="TIGR00951">
    <property type="entry name" value="2A43"/>
    <property type="match status" value="1"/>
</dbReference>
<dbReference type="SMART" id="SM00679">
    <property type="entry name" value="CTNS"/>
    <property type="match status" value="2"/>
</dbReference>
<evidence type="ECO:0000313" key="10">
    <source>
        <dbReference type="EMBL" id="KAK7502190.1"/>
    </source>
</evidence>